<proteinExistence type="predicted"/>
<name>A0A2A4XDH6_9GAMM</name>
<comment type="caution">
    <text evidence="2">The sequence shown here is derived from an EMBL/GenBank/DDBJ whole genome shotgun (WGS) entry which is preliminary data.</text>
</comment>
<dbReference type="AlphaFoldDB" id="A0A2A4XDH6"/>
<gene>
    <name evidence="2" type="ORF">COB20_03585</name>
</gene>
<dbReference type="Pfam" id="PF02464">
    <property type="entry name" value="CinA"/>
    <property type="match status" value="1"/>
</dbReference>
<dbReference type="SUPFAM" id="SSF142433">
    <property type="entry name" value="CinA-like"/>
    <property type="match status" value="1"/>
</dbReference>
<evidence type="ECO:0000313" key="2">
    <source>
        <dbReference type="EMBL" id="PCI80085.1"/>
    </source>
</evidence>
<sequence length="166" mass="17303">MSDSLPSPISKLVQQLADKLLAKKLIISTAESCTGGWISQSLTALAGSSIWFDSGFVTYSNEAKQRLLNVPLALFGIDGPGAVSEATVLAMTAGAIQGSRANLAVAVSGIAGPDGGSEEKPVGTVWIAWQWEDKSLARCFHFSGDREAVRLAAVLAALEGCLLLIN</sequence>
<dbReference type="InterPro" id="IPR008136">
    <property type="entry name" value="CinA_C"/>
</dbReference>
<evidence type="ECO:0000259" key="1">
    <source>
        <dbReference type="Pfam" id="PF02464"/>
    </source>
</evidence>
<dbReference type="InterPro" id="IPR036653">
    <property type="entry name" value="CinA-like_C"/>
</dbReference>
<dbReference type="Gene3D" id="3.90.950.20">
    <property type="entry name" value="CinA-like"/>
    <property type="match status" value="1"/>
</dbReference>
<organism evidence="2 3">
    <name type="scientific">SAR86 cluster bacterium</name>
    <dbReference type="NCBI Taxonomy" id="2030880"/>
    <lineage>
        <taxon>Bacteria</taxon>
        <taxon>Pseudomonadati</taxon>
        <taxon>Pseudomonadota</taxon>
        <taxon>Gammaproteobacteria</taxon>
        <taxon>SAR86 cluster</taxon>
    </lineage>
</organism>
<dbReference type="NCBIfam" id="TIGR00199">
    <property type="entry name" value="PncC_domain"/>
    <property type="match status" value="1"/>
</dbReference>
<dbReference type="EMBL" id="NVUL01000012">
    <property type="protein sequence ID" value="PCI80085.1"/>
    <property type="molecule type" value="Genomic_DNA"/>
</dbReference>
<reference evidence="3" key="1">
    <citation type="submission" date="2017-08" db="EMBL/GenBank/DDBJ databases">
        <title>A dynamic microbial community with high functional redundancy inhabits the cold, oxic subseafloor aquifer.</title>
        <authorList>
            <person name="Tully B.J."/>
            <person name="Wheat C.G."/>
            <person name="Glazer B.T."/>
            <person name="Huber J.A."/>
        </authorList>
    </citation>
    <scope>NUCLEOTIDE SEQUENCE [LARGE SCALE GENOMIC DNA]</scope>
</reference>
<accession>A0A2A4XDH6</accession>
<dbReference type="Proteomes" id="UP000218767">
    <property type="component" value="Unassembled WGS sequence"/>
</dbReference>
<feature type="domain" description="CinA C-terminal" evidence="1">
    <location>
        <begin position="11"/>
        <end position="160"/>
    </location>
</feature>
<protein>
    <submittedName>
        <fullName evidence="2">Damage-inducible protein CinA</fullName>
    </submittedName>
</protein>
<evidence type="ECO:0000313" key="3">
    <source>
        <dbReference type="Proteomes" id="UP000218767"/>
    </source>
</evidence>